<gene>
    <name evidence="5" type="ORF">SAMN05661086_01260</name>
</gene>
<dbReference type="PANTHER" id="PTHR35788:SF1">
    <property type="entry name" value="EXPORTED PROTEIN"/>
    <property type="match status" value="1"/>
</dbReference>
<dbReference type="InterPro" id="IPR022029">
    <property type="entry name" value="YoaR-like_PG-bd"/>
</dbReference>
<dbReference type="STRING" id="37658.SAMN05661086_01260"/>
<dbReference type="PROSITE" id="PS51109">
    <property type="entry name" value="G5"/>
    <property type="match status" value="1"/>
</dbReference>
<dbReference type="Pfam" id="PF07501">
    <property type="entry name" value="G5"/>
    <property type="match status" value="1"/>
</dbReference>
<dbReference type="RefSeq" id="WP_092559847.1">
    <property type="nucleotide sequence ID" value="NZ_FOYZ01000004.1"/>
</dbReference>
<name>A0A1I6IYQ7_9FIRM</name>
<feature type="transmembrane region" description="Helical" evidence="3">
    <location>
        <begin position="7"/>
        <end position="26"/>
    </location>
</feature>
<dbReference type="PANTHER" id="PTHR35788">
    <property type="entry name" value="EXPORTED PROTEIN-RELATED"/>
    <property type="match status" value="1"/>
</dbReference>
<evidence type="ECO:0000259" key="4">
    <source>
        <dbReference type="PROSITE" id="PS51109"/>
    </source>
</evidence>
<evidence type="ECO:0000256" key="2">
    <source>
        <dbReference type="SAM" id="MobiDB-lite"/>
    </source>
</evidence>
<feature type="domain" description="G5" evidence="4">
    <location>
        <begin position="374"/>
        <end position="453"/>
    </location>
</feature>
<dbReference type="InterPro" id="IPR011098">
    <property type="entry name" value="G5_dom"/>
</dbReference>
<keyword evidence="3" id="KW-0812">Transmembrane</keyword>
<dbReference type="SMART" id="SM01208">
    <property type="entry name" value="G5"/>
    <property type="match status" value="1"/>
</dbReference>
<dbReference type="OrthoDB" id="9797191at2"/>
<dbReference type="AlphaFoldDB" id="A0A1I6IYQ7"/>
<keyword evidence="1" id="KW-0732">Signal</keyword>
<evidence type="ECO:0000256" key="3">
    <source>
        <dbReference type="SAM" id="Phobius"/>
    </source>
</evidence>
<dbReference type="Pfam" id="PF12229">
    <property type="entry name" value="PG_binding_4"/>
    <property type="match status" value="1"/>
</dbReference>
<proteinExistence type="predicted"/>
<reference evidence="5 6" key="1">
    <citation type="submission" date="2016-10" db="EMBL/GenBank/DDBJ databases">
        <authorList>
            <person name="de Groot N.N."/>
        </authorList>
    </citation>
    <scope>NUCLEOTIDE SEQUENCE [LARGE SCALE GENOMIC DNA]</scope>
    <source>
        <strain evidence="5 6">743A</strain>
    </source>
</reference>
<dbReference type="Gene3D" id="2.20.230.10">
    <property type="entry name" value="Resuscitation-promoting factor rpfb"/>
    <property type="match status" value="1"/>
</dbReference>
<dbReference type="Proteomes" id="UP000199659">
    <property type="component" value="Unassembled WGS sequence"/>
</dbReference>
<feature type="compositionally biased region" description="Acidic residues" evidence="2">
    <location>
        <begin position="482"/>
        <end position="528"/>
    </location>
</feature>
<dbReference type="EMBL" id="FOYZ01000004">
    <property type="protein sequence ID" value="SFR71823.1"/>
    <property type="molecule type" value="Genomic_DNA"/>
</dbReference>
<protein>
    <submittedName>
        <fullName evidence="5">Vancomycin resistance protein YoaR, contains peptidoglycan-binding and VanW domains</fullName>
    </submittedName>
</protein>
<dbReference type="InterPro" id="IPR052913">
    <property type="entry name" value="Glycopeptide_resist_protein"/>
</dbReference>
<evidence type="ECO:0000313" key="6">
    <source>
        <dbReference type="Proteomes" id="UP000199659"/>
    </source>
</evidence>
<accession>A0A1I6IYQ7</accession>
<dbReference type="Pfam" id="PF04294">
    <property type="entry name" value="VanW"/>
    <property type="match status" value="1"/>
</dbReference>
<dbReference type="InterPro" id="IPR007391">
    <property type="entry name" value="Vancomycin_resist_VanW"/>
</dbReference>
<organism evidence="5 6">
    <name type="scientific">Anaeromicropila populeti</name>
    <dbReference type="NCBI Taxonomy" id="37658"/>
    <lineage>
        <taxon>Bacteria</taxon>
        <taxon>Bacillati</taxon>
        <taxon>Bacillota</taxon>
        <taxon>Clostridia</taxon>
        <taxon>Lachnospirales</taxon>
        <taxon>Lachnospiraceae</taxon>
        <taxon>Anaeromicropila</taxon>
    </lineage>
</organism>
<evidence type="ECO:0000256" key="1">
    <source>
        <dbReference type="ARBA" id="ARBA00022729"/>
    </source>
</evidence>
<sequence length="528" mass="58608">MERKRQIYIGTLIAFLLCASLSVIGIKTYADSNTDTIADGIFIDNVSLGGMTSSEAEDAVNNYVEELKQKTLTIKVDEHEVVSTLGTLGYHCLENDYVEQALNLGKKGNLIKRYKELQDVQNENLVYTLEFEFDDKLLEEFVSTECSAYDVEPVDATITRENDEFVIGEHVLGRKVDTGETVAKVKNSILNEWNKEDTAVEAVVIDAEPVYTSEVMARCKDVLGKFSTTYTSSSNSRAANLANAARLINGSIIYPGEEFSTSGKMAPITKENGYETAGAYLNGKVVDSVGGGVCQAATTLYNAVLLSELEVTERYNHSMIVGYVEPAMDAAISEGYKDLKFKNNSDVPVYIESFTVGRTITFVIYGEDTRDHDKRTIEFKSEVVETIQPGADIVTKDPAQPESYMKVDQTAHIGYKAYLWKIVYEDGVEVSREKVNYSSYAAEPRYVTVGTKKEEAEDEKEEEKEKKDSKKGTKATAKPSADPEETEESEEAEETVSIPDEENAEQQQEEAGQQEEEAGQEEEAVLEE</sequence>
<keyword evidence="3" id="KW-1133">Transmembrane helix</keyword>
<feature type="region of interest" description="Disordered" evidence="2">
    <location>
        <begin position="451"/>
        <end position="528"/>
    </location>
</feature>
<evidence type="ECO:0000313" key="5">
    <source>
        <dbReference type="EMBL" id="SFR71823.1"/>
    </source>
</evidence>
<keyword evidence="3" id="KW-0472">Membrane</keyword>
<keyword evidence="6" id="KW-1185">Reference proteome</keyword>